<dbReference type="InterPro" id="IPR018109">
    <property type="entry name" value="Folylpolyglutamate_synth_CS"/>
</dbReference>
<reference evidence="25 26" key="1">
    <citation type="journal article" date="2012" name="Proc. Natl. Acad. Sci. U.S.A.">
        <title>Genome streamlining and chemical defense in a coral reef symbiosis.</title>
        <authorList>
            <person name="Kwan J.C."/>
            <person name="Donia M.S."/>
            <person name="Han A.W."/>
            <person name="Hirose E."/>
            <person name="Haygood M.G."/>
            <person name="Schmidt E.W."/>
        </authorList>
    </citation>
    <scope>NUCLEOTIDE SEQUENCE [LARGE SCALE GENOMIC DNA]</scope>
    <source>
        <strain evidence="25 26">L2</strain>
    </source>
</reference>
<comment type="similarity">
    <text evidence="5 22">Belongs to the folylpolyglutamate synthase family.</text>
</comment>
<keyword evidence="10" id="KW-0479">Metal-binding</keyword>
<dbReference type="GO" id="GO:0046656">
    <property type="term" value="P:folic acid biosynthetic process"/>
    <property type="evidence" value="ECO:0007669"/>
    <property type="project" value="UniProtKB-KW"/>
</dbReference>
<dbReference type="RefSeq" id="WP_015088261.1">
    <property type="nucleotide sequence ID" value="NC_019566.1"/>
</dbReference>
<organism evidence="25 26">
    <name type="scientific">Candidatus Endolissoclinum faulkneri L2</name>
    <dbReference type="NCBI Taxonomy" id="1193729"/>
    <lineage>
        <taxon>Bacteria</taxon>
        <taxon>Pseudomonadati</taxon>
        <taxon>Pseudomonadota</taxon>
        <taxon>Alphaproteobacteria</taxon>
        <taxon>Rhodospirillales</taxon>
        <taxon>Rhodospirillaceae</taxon>
        <taxon>Candidatus Endolissoclinum</taxon>
    </lineage>
</organism>
<dbReference type="AlphaFoldDB" id="K7Z424"/>
<dbReference type="STRING" id="1193729.A1OE_572"/>
<dbReference type="InterPro" id="IPR036565">
    <property type="entry name" value="Mur-like_cat_sf"/>
</dbReference>
<dbReference type="EC" id="6.3.2.17" evidence="7"/>
<evidence type="ECO:0000313" key="26">
    <source>
        <dbReference type="Proteomes" id="UP000010077"/>
    </source>
</evidence>
<evidence type="ECO:0000256" key="20">
    <source>
        <dbReference type="ARBA" id="ARBA00049035"/>
    </source>
</evidence>
<evidence type="ECO:0000256" key="13">
    <source>
        <dbReference type="ARBA" id="ARBA00022842"/>
    </source>
</evidence>
<comment type="pathway">
    <text evidence="4">Cofactor biosynthesis; tetrahydrofolylpolyglutamate biosynthesis.</text>
</comment>
<dbReference type="InterPro" id="IPR036615">
    <property type="entry name" value="Mur_ligase_C_dom_sf"/>
</dbReference>
<name>K7Z424_9PROT</name>
<dbReference type="GO" id="GO:0005737">
    <property type="term" value="C:cytoplasm"/>
    <property type="evidence" value="ECO:0007669"/>
    <property type="project" value="TreeGrafter"/>
</dbReference>
<keyword evidence="9 22" id="KW-0436">Ligase</keyword>
<comment type="catalytic activity">
    <reaction evidence="18">
        <text>(6S)-5,6,7,8-tetrahydrofolyl-(gamma-L-Glu)(n) + L-glutamate + ATP = (6S)-5,6,7,8-tetrahydrofolyl-(gamma-L-Glu)(n+1) + ADP + phosphate + H(+)</text>
        <dbReference type="Rhea" id="RHEA:10580"/>
        <dbReference type="Rhea" id="RHEA-COMP:14738"/>
        <dbReference type="Rhea" id="RHEA-COMP:14740"/>
        <dbReference type="ChEBI" id="CHEBI:15378"/>
        <dbReference type="ChEBI" id="CHEBI:29985"/>
        <dbReference type="ChEBI" id="CHEBI:30616"/>
        <dbReference type="ChEBI" id="CHEBI:43474"/>
        <dbReference type="ChEBI" id="CHEBI:141005"/>
        <dbReference type="ChEBI" id="CHEBI:456216"/>
        <dbReference type="EC" id="6.3.2.17"/>
    </reaction>
</comment>
<evidence type="ECO:0000256" key="7">
    <source>
        <dbReference type="ARBA" id="ARBA00013025"/>
    </source>
</evidence>
<dbReference type="KEGG" id="thal:A1OE_572"/>
<dbReference type="GO" id="GO:0008841">
    <property type="term" value="F:dihydrofolate synthase activity"/>
    <property type="evidence" value="ECO:0007669"/>
    <property type="project" value="UniProtKB-EC"/>
</dbReference>
<dbReference type="Pfam" id="PF02875">
    <property type="entry name" value="Mur_ligase_C"/>
    <property type="match status" value="1"/>
</dbReference>
<comment type="catalytic activity">
    <reaction evidence="20">
        <text>(6R)-5,10-methylenetetrahydrofolyl-(gamma-L-Glu)(n) + L-glutamate + ATP = (6R)-5,10-methylenetetrahydrofolyl-(gamma-L-Glu)(n+1) + ADP + phosphate + H(+)</text>
        <dbReference type="Rhea" id="RHEA:51912"/>
        <dbReference type="Rhea" id="RHEA-COMP:13257"/>
        <dbReference type="Rhea" id="RHEA-COMP:13258"/>
        <dbReference type="ChEBI" id="CHEBI:15378"/>
        <dbReference type="ChEBI" id="CHEBI:29985"/>
        <dbReference type="ChEBI" id="CHEBI:30616"/>
        <dbReference type="ChEBI" id="CHEBI:43474"/>
        <dbReference type="ChEBI" id="CHEBI:136572"/>
        <dbReference type="ChEBI" id="CHEBI:456216"/>
        <dbReference type="EC" id="6.3.2.17"/>
    </reaction>
</comment>
<dbReference type="GO" id="GO:0005524">
    <property type="term" value="F:ATP binding"/>
    <property type="evidence" value="ECO:0007669"/>
    <property type="project" value="UniProtKB-KW"/>
</dbReference>
<keyword evidence="14" id="KW-0289">Folate biosynthesis</keyword>
<dbReference type="FunFam" id="3.40.1190.10:FF:000011">
    <property type="entry name" value="Folylpolyglutamate synthase/dihydrofolate synthase"/>
    <property type="match status" value="1"/>
</dbReference>
<dbReference type="GO" id="GO:0046654">
    <property type="term" value="P:tetrahydrofolate biosynthetic process"/>
    <property type="evidence" value="ECO:0007669"/>
    <property type="project" value="UniProtKB-UniPathway"/>
</dbReference>
<dbReference type="EMBL" id="CP003539">
    <property type="protein sequence ID" value="AFX98763.1"/>
    <property type="molecule type" value="Genomic_DNA"/>
</dbReference>
<dbReference type="InterPro" id="IPR013221">
    <property type="entry name" value="Mur_ligase_cen"/>
</dbReference>
<dbReference type="GO" id="GO:0046872">
    <property type="term" value="F:metal ion binding"/>
    <property type="evidence" value="ECO:0007669"/>
    <property type="project" value="UniProtKB-KW"/>
</dbReference>
<feature type="domain" description="Mur ligase C-terminal" evidence="23">
    <location>
        <begin position="292"/>
        <end position="408"/>
    </location>
</feature>
<evidence type="ECO:0000256" key="15">
    <source>
        <dbReference type="ARBA" id="ARBA00030048"/>
    </source>
</evidence>
<comment type="pathway">
    <text evidence="3">Cofactor biosynthesis; tetrahydrofolate biosynthesis; 7,8-dihydrofolate from 2-amino-4-hydroxy-6-hydroxymethyl-7,8-dihydropteridine diphosphate and 4-aminobenzoate: step 2/2.</text>
</comment>
<comment type="cofactor">
    <cofactor evidence="1">
        <name>Mg(2+)</name>
        <dbReference type="ChEBI" id="CHEBI:18420"/>
    </cofactor>
</comment>
<dbReference type="PIRSF" id="PIRSF001563">
    <property type="entry name" value="Folylpolyglu_synth"/>
    <property type="match status" value="1"/>
</dbReference>
<dbReference type="PANTHER" id="PTHR11136:SF0">
    <property type="entry name" value="DIHYDROFOLATE SYNTHETASE-RELATED"/>
    <property type="match status" value="1"/>
</dbReference>
<dbReference type="EC" id="6.3.2.12" evidence="6"/>
<evidence type="ECO:0000256" key="12">
    <source>
        <dbReference type="ARBA" id="ARBA00022840"/>
    </source>
</evidence>
<evidence type="ECO:0000256" key="2">
    <source>
        <dbReference type="ARBA" id="ARBA00002714"/>
    </source>
</evidence>
<comment type="catalytic activity">
    <reaction evidence="21">
        <text>7,8-dihydropteroate + L-glutamate + ATP = 7,8-dihydrofolate + ADP + phosphate + H(+)</text>
        <dbReference type="Rhea" id="RHEA:23584"/>
        <dbReference type="ChEBI" id="CHEBI:15378"/>
        <dbReference type="ChEBI" id="CHEBI:17839"/>
        <dbReference type="ChEBI" id="CHEBI:29985"/>
        <dbReference type="ChEBI" id="CHEBI:30616"/>
        <dbReference type="ChEBI" id="CHEBI:43474"/>
        <dbReference type="ChEBI" id="CHEBI:57451"/>
        <dbReference type="ChEBI" id="CHEBI:456216"/>
        <dbReference type="EC" id="6.3.2.12"/>
    </reaction>
</comment>
<dbReference type="InterPro" id="IPR004101">
    <property type="entry name" value="Mur_ligase_C"/>
</dbReference>
<dbReference type="PANTHER" id="PTHR11136">
    <property type="entry name" value="FOLYLPOLYGLUTAMATE SYNTHASE-RELATED"/>
    <property type="match status" value="1"/>
</dbReference>
<gene>
    <name evidence="25" type="primary">folC</name>
    <name evidence="25" type="ORF">A1OE_572</name>
</gene>
<feature type="domain" description="Mur ligase central" evidence="24">
    <location>
        <begin position="33"/>
        <end position="250"/>
    </location>
</feature>
<dbReference type="Proteomes" id="UP000010077">
    <property type="component" value="Chromosome"/>
</dbReference>
<comment type="function">
    <text evidence="2">Functions in two distinct reactions of the de novo folate biosynthetic pathway. Catalyzes the addition of a glutamate residue to dihydropteroate (7,8-dihydropteroate or H2Pte) to form dihydrofolate (7,8-dihydrofolate monoglutamate or H2Pte-Glu). Also catalyzes successive additions of L-glutamate to tetrahydrofolate or 10-formyltetrahydrofolate or 5,10-methylenetetrahydrofolate, leading to folylpolyglutamate derivatives.</text>
</comment>
<evidence type="ECO:0000256" key="22">
    <source>
        <dbReference type="PIRNR" id="PIRNR001563"/>
    </source>
</evidence>
<keyword evidence="12 22" id="KW-0067">ATP-binding</keyword>
<dbReference type="InterPro" id="IPR001645">
    <property type="entry name" value="Folylpolyglutamate_synth"/>
</dbReference>
<evidence type="ECO:0000259" key="23">
    <source>
        <dbReference type="Pfam" id="PF02875"/>
    </source>
</evidence>
<evidence type="ECO:0000256" key="21">
    <source>
        <dbReference type="ARBA" id="ARBA00049161"/>
    </source>
</evidence>
<dbReference type="UniPathway" id="UPA00077">
    <property type="reaction ID" value="UER00157"/>
</dbReference>
<evidence type="ECO:0000256" key="11">
    <source>
        <dbReference type="ARBA" id="ARBA00022741"/>
    </source>
</evidence>
<evidence type="ECO:0000259" key="24">
    <source>
        <dbReference type="Pfam" id="PF08245"/>
    </source>
</evidence>
<evidence type="ECO:0000256" key="3">
    <source>
        <dbReference type="ARBA" id="ARBA00004799"/>
    </source>
</evidence>
<evidence type="ECO:0000256" key="17">
    <source>
        <dbReference type="ARBA" id="ARBA00032510"/>
    </source>
</evidence>
<dbReference type="SUPFAM" id="SSF53623">
    <property type="entry name" value="MurD-like peptide ligases, catalytic domain"/>
    <property type="match status" value="1"/>
</dbReference>
<protein>
    <recommendedName>
        <fullName evidence="8">Dihydrofolate synthase/folylpolyglutamate synthase</fullName>
        <ecNumber evidence="6">6.3.2.12</ecNumber>
        <ecNumber evidence="7">6.3.2.17</ecNumber>
    </recommendedName>
    <alternativeName>
        <fullName evidence="17">Folylpoly-gamma-glutamate synthetase-dihydrofolate synthetase</fullName>
    </alternativeName>
    <alternativeName>
        <fullName evidence="15">Folylpolyglutamate synthetase</fullName>
    </alternativeName>
    <alternativeName>
        <fullName evidence="16">Tetrahydrofolylpolyglutamate synthase</fullName>
    </alternativeName>
</protein>
<keyword evidence="26" id="KW-1185">Reference proteome</keyword>
<dbReference type="NCBIfam" id="TIGR01499">
    <property type="entry name" value="folC"/>
    <property type="match status" value="1"/>
</dbReference>
<dbReference type="SUPFAM" id="SSF53244">
    <property type="entry name" value="MurD-like peptide ligases, peptide-binding domain"/>
    <property type="match status" value="1"/>
</dbReference>
<evidence type="ECO:0000256" key="6">
    <source>
        <dbReference type="ARBA" id="ARBA00013023"/>
    </source>
</evidence>
<evidence type="ECO:0000256" key="16">
    <source>
        <dbReference type="ARBA" id="ARBA00030592"/>
    </source>
</evidence>
<evidence type="ECO:0000256" key="10">
    <source>
        <dbReference type="ARBA" id="ARBA00022723"/>
    </source>
</evidence>
<dbReference type="eggNOG" id="COG0285">
    <property type="taxonomic scope" value="Bacteria"/>
</dbReference>
<evidence type="ECO:0000256" key="8">
    <source>
        <dbReference type="ARBA" id="ARBA00019357"/>
    </source>
</evidence>
<evidence type="ECO:0000256" key="14">
    <source>
        <dbReference type="ARBA" id="ARBA00022909"/>
    </source>
</evidence>
<dbReference type="HOGENOM" id="CLU_015869_1_1_5"/>
<evidence type="ECO:0000256" key="19">
    <source>
        <dbReference type="ARBA" id="ARBA00047808"/>
    </source>
</evidence>
<sequence>MHPSTIDLSLCRIKRLLENIGNPHRTLPPVIHVAGTNGKGSVIAYLRAIMEAAGHRVHVYTSPHLVRFNERIRLAGKIIDDALLFSALEECERKNSGNHITLFEITTAAAFLVFSRVPADVLLLEVGLGGRLDATNVIEQALASAITTVSIDHVGFLGNTIEKIAFEKAGIIKPKVPVIVGPQNSRALDIITKRAAKLEAPINVFGHHYTVNCNADSMVIEINGDSEKLPLPALVGEHQIDNATVAVAIARIVSDKIINVTKDRARGLLEVNWPARLQILKRGPLVDMLPNGWGLWLDCGHNIDAGRAISKQVASWCAKNPKEPVHLIIGMLKTKSVEDYLSSFATLLKSISAVTIPDEELSLSADEIAAIAQKSGMIVTACKNLNEALELIISSQKGQRSRVLIAGSLYLAGHVLAKNS</sequence>
<dbReference type="Pfam" id="PF08245">
    <property type="entry name" value="Mur_ligase_M"/>
    <property type="match status" value="1"/>
</dbReference>
<proteinExistence type="inferred from homology"/>
<comment type="catalytic activity">
    <reaction evidence="19">
        <text>10-formyltetrahydrofolyl-(gamma-L-Glu)(n) + L-glutamate + ATP = 10-formyltetrahydrofolyl-(gamma-L-Glu)(n+1) + ADP + phosphate + H(+)</text>
        <dbReference type="Rhea" id="RHEA:51904"/>
        <dbReference type="Rhea" id="RHEA-COMP:13088"/>
        <dbReference type="Rhea" id="RHEA-COMP:14300"/>
        <dbReference type="ChEBI" id="CHEBI:15378"/>
        <dbReference type="ChEBI" id="CHEBI:29985"/>
        <dbReference type="ChEBI" id="CHEBI:30616"/>
        <dbReference type="ChEBI" id="CHEBI:43474"/>
        <dbReference type="ChEBI" id="CHEBI:134413"/>
        <dbReference type="ChEBI" id="CHEBI:456216"/>
        <dbReference type="EC" id="6.3.2.17"/>
    </reaction>
</comment>
<keyword evidence="11 22" id="KW-0547">Nucleotide-binding</keyword>
<evidence type="ECO:0000256" key="9">
    <source>
        <dbReference type="ARBA" id="ARBA00022598"/>
    </source>
</evidence>
<evidence type="ECO:0000256" key="5">
    <source>
        <dbReference type="ARBA" id="ARBA00008276"/>
    </source>
</evidence>
<evidence type="ECO:0000256" key="18">
    <source>
        <dbReference type="ARBA" id="ARBA00047493"/>
    </source>
</evidence>
<dbReference type="PATRIC" id="fig|1193729.4.peg.306"/>
<dbReference type="Gene3D" id="3.40.1190.10">
    <property type="entry name" value="Mur-like, catalytic domain"/>
    <property type="match status" value="1"/>
</dbReference>
<evidence type="ECO:0000313" key="25">
    <source>
        <dbReference type="EMBL" id="AFX98763.1"/>
    </source>
</evidence>
<dbReference type="PROSITE" id="PS01012">
    <property type="entry name" value="FOLYLPOLYGLU_SYNT_2"/>
    <property type="match status" value="1"/>
</dbReference>
<dbReference type="GO" id="GO:0004326">
    <property type="term" value="F:tetrahydrofolylpolyglutamate synthase activity"/>
    <property type="evidence" value="ECO:0007669"/>
    <property type="project" value="UniProtKB-EC"/>
</dbReference>
<evidence type="ECO:0000256" key="1">
    <source>
        <dbReference type="ARBA" id="ARBA00001946"/>
    </source>
</evidence>
<accession>K7Z424</accession>
<dbReference type="Gene3D" id="3.90.190.20">
    <property type="entry name" value="Mur ligase, C-terminal domain"/>
    <property type="match status" value="1"/>
</dbReference>
<keyword evidence="13" id="KW-0460">Magnesium</keyword>
<evidence type="ECO:0000256" key="4">
    <source>
        <dbReference type="ARBA" id="ARBA00005150"/>
    </source>
</evidence>